<name>A0A7C8N135_9PEZI</name>
<comment type="caution">
    <text evidence="1">The sequence shown here is derived from an EMBL/GenBank/DDBJ whole genome shotgun (WGS) entry which is preliminary data.</text>
</comment>
<evidence type="ECO:0000313" key="2">
    <source>
        <dbReference type="Proteomes" id="UP000481858"/>
    </source>
</evidence>
<reference evidence="1 2" key="1">
    <citation type="submission" date="2019-12" db="EMBL/GenBank/DDBJ databases">
        <title>Draft genome sequence of the ascomycete Xylaria multiplex DSM 110363.</title>
        <authorList>
            <person name="Buettner E."/>
            <person name="Kellner H."/>
        </authorList>
    </citation>
    <scope>NUCLEOTIDE SEQUENCE [LARGE SCALE GENOMIC DNA]</scope>
    <source>
        <strain evidence="1 2">DSM 110363</strain>
    </source>
</reference>
<dbReference type="SUPFAM" id="SSF48403">
    <property type="entry name" value="Ankyrin repeat"/>
    <property type="match status" value="1"/>
</dbReference>
<gene>
    <name evidence="1" type="ORF">GQX73_g9630</name>
</gene>
<evidence type="ECO:0000313" key="1">
    <source>
        <dbReference type="EMBL" id="KAF2963957.1"/>
    </source>
</evidence>
<dbReference type="Proteomes" id="UP000481858">
    <property type="component" value="Unassembled WGS sequence"/>
</dbReference>
<accession>A0A7C8N135</accession>
<sequence>MKQCLADQPWALRDKAVTTGEMPLLNLAIKGESLEAVRWILEQGANPNDGVDDQVLRHTWNAISENIPIRIAPAFVELIFECFRLLVSHGASVHEVARGKTLGMLNVLSQYRNTTLYDYTLDHINLLRSENYVDFDTCDEAGWSTLLIPIPALDSGEFNPVDLASYFERRRPTGVTDLLRSYARDEDIFYDAVERQDSTPVAA</sequence>
<dbReference type="OrthoDB" id="194358at2759"/>
<protein>
    <submittedName>
        <fullName evidence="1">Uncharacterized protein</fullName>
    </submittedName>
</protein>
<dbReference type="EMBL" id="WUBL01000173">
    <property type="protein sequence ID" value="KAF2963957.1"/>
    <property type="molecule type" value="Genomic_DNA"/>
</dbReference>
<dbReference type="Gene3D" id="1.25.40.20">
    <property type="entry name" value="Ankyrin repeat-containing domain"/>
    <property type="match status" value="1"/>
</dbReference>
<dbReference type="InterPro" id="IPR036770">
    <property type="entry name" value="Ankyrin_rpt-contain_sf"/>
</dbReference>
<dbReference type="InParanoid" id="A0A7C8N135"/>
<keyword evidence="2" id="KW-1185">Reference proteome</keyword>
<organism evidence="1 2">
    <name type="scientific">Xylaria multiplex</name>
    <dbReference type="NCBI Taxonomy" id="323545"/>
    <lineage>
        <taxon>Eukaryota</taxon>
        <taxon>Fungi</taxon>
        <taxon>Dikarya</taxon>
        <taxon>Ascomycota</taxon>
        <taxon>Pezizomycotina</taxon>
        <taxon>Sordariomycetes</taxon>
        <taxon>Xylariomycetidae</taxon>
        <taxon>Xylariales</taxon>
        <taxon>Xylariaceae</taxon>
        <taxon>Xylaria</taxon>
    </lineage>
</organism>
<proteinExistence type="predicted"/>
<dbReference type="AlphaFoldDB" id="A0A7C8N135"/>